<dbReference type="InterPro" id="IPR029069">
    <property type="entry name" value="HotDog_dom_sf"/>
</dbReference>
<dbReference type="GO" id="GO:0047617">
    <property type="term" value="F:fatty acyl-CoA hydrolase activity"/>
    <property type="evidence" value="ECO:0007669"/>
    <property type="project" value="TreeGrafter"/>
</dbReference>
<evidence type="ECO:0000256" key="1">
    <source>
        <dbReference type="ARBA" id="ARBA00005953"/>
    </source>
</evidence>
<dbReference type="SUPFAM" id="SSF54637">
    <property type="entry name" value="Thioesterase/thiol ester dehydrase-isomerase"/>
    <property type="match status" value="1"/>
</dbReference>
<dbReference type="PANTHER" id="PTHR31793">
    <property type="entry name" value="4-HYDROXYBENZOYL-COA THIOESTERASE FAMILY MEMBER"/>
    <property type="match status" value="1"/>
</dbReference>
<name>A0A380MS53_9GAMM</name>
<dbReference type="CDD" id="cd00586">
    <property type="entry name" value="4HBT"/>
    <property type="match status" value="1"/>
</dbReference>
<evidence type="ECO:0000256" key="2">
    <source>
        <dbReference type="ARBA" id="ARBA00022801"/>
    </source>
</evidence>
<proteinExistence type="inferred from homology"/>
<keyword evidence="2" id="KW-0378">Hydrolase</keyword>
<evidence type="ECO:0000313" key="3">
    <source>
        <dbReference type="EMBL" id="SUO95420.1"/>
    </source>
</evidence>
<protein>
    <submittedName>
        <fullName evidence="3">Acyl-CoA thioesterase YbgC</fullName>
    </submittedName>
</protein>
<dbReference type="AlphaFoldDB" id="A0A380MS53"/>
<evidence type="ECO:0000313" key="4">
    <source>
        <dbReference type="Proteomes" id="UP000254601"/>
    </source>
</evidence>
<dbReference type="Pfam" id="PF13279">
    <property type="entry name" value="4HBT_2"/>
    <property type="match status" value="1"/>
</dbReference>
<dbReference type="PANTHER" id="PTHR31793:SF27">
    <property type="entry name" value="NOVEL THIOESTERASE SUPERFAMILY DOMAIN AND SAPOSIN A-TYPE DOMAIN CONTAINING PROTEIN (0610012H03RIK)"/>
    <property type="match status" value="1"/>
</dbReference>
<dbReference type="InterPro" id="IPR050563">
    <property type="entry name" value="4-hydroxybenzoyl-CoA_TE"/>
</dbReference>
<dbReference type="Proteomes" id="UP000254601">
    <property type="component" value="Unassembled WGS sequence"/>
</dbReference>
<gene>
    <name evidence="3" type="ORF">NCTC13337_01317</name>
</gene>
<comment type="similarity">
    <text evidence="1">Belongs to the 4-hydroxybenzoyl-CoA thioesterase family.</text>
</comment>
<accession>A0A380MS53</accession>
<dbReference type="EMBL" id="UHIC01000001">
    <property type="protein sequence ID" value="SUO95420.1"/>
    <property type="molecule type" value="Genomic_DNA"/>
</dbReference>
<dbReference type="Gene3D" id="3.10.129.10">
    <property type="entry name" value="Hotdog Thioesterase"/>
    <property type="match status" value="1"/>
</dbReference>
<sequence>MTNPIYTHTLEIPFYDVDTLRIAWHGNYVKYLEEARCAWLKAVGYTYIDMEKAGYLFPIVRVELKYLRPAKFGQKIFVHLFLRDFETALKIDYRIESETGELLTKAYTMQAAVKAHPFETQYQIPLAFQTAIQAYLEKQQND</sequence>
<dbReference type="RefSeq" id="WP_072575559.1">
    <property type="nucleotide sequence ID" value="NZ_LWHB01000012.1"/>
</dbReference>
<organism evidence="3 4">
    <name type="scientific">Suttonella ornithocola</name>
    <dbReference type="NCBI Taxonomy" id="279832"/>
    <lineage>
        <taxon>Bacteria</taxon>
        <taxon>Pseudomonadati</taxon>
        <taxon>Pseudomonadota</taxon>
        <taxon>Gammaproteobacteria</taxon>
        <taxon>Cardiobacteriales</taxon>
        <taxon>Cardiobacteriaceae</taxon>
        <taxon>Suttonella</taxon>
    </lineage>
</organism>
<keyword evidence="4" id="KW-1185">Reference proteome</keyword>
<dbReference type="OrthoDB" id="9800856at2"/>
<reference evidence="3 4" key="1">
    <citation type="submission" date="2018-06" db="EMBL/GenBank/DDBJ databases">
        <authorList>
            <consortium name="Pathogen Informatics"/>
            <person name="Doyle S."/>
        </authorList>
    </citation>
    <scope>NUCLEOTIDE SEQUENCE [LARGE SCALE GENOMIC DNA]</scope>
    <source>
        <strain evidence="3 4">NCTC13337</strain>
    </source>
</reference>